<dbReference type="EMBL" id="FOYN01000002">
    <property type="protein sequence ID" value="SFR36228.1"/>
    <property type="molecule type" value="Genomic_DNA"/>
</dbReference>
<evidence type="ECO:0008006" key="4">
    <source>
        <dbReference type="Google" id="ProtNLM"/>
    </source>
</evidence>
<accession>A0A1I6G226</accession>
<dbReference type="InterPro" id="IPR055940">
    <property type="entry name" value="DUF7518"/>
</dbReference>
<feature type="compositionally biased region" description="Acidic residues" evidence="1">
    <location>
        <begin position="113"/>
        <end position="130"/>
    </location>
</feature>
<dbReference type="RefSeq" id="WP_092920936.1">
    <property type="nucleotide sequence ID" value="NZ_FOYN01000002.1"/>
</dbReference>
<feature type="compositionally biased region" description="Basic and acidic residues" evidence="1">
    <location>
        <begin position="92"/>
        <end position="102"/>
    </location>
</feature>
<name>A0A1I6G226_HALSD</name>
<dbReference type="OrthoDB" id="343134at2157"/>
<evidence type="ECO:0000313" key="3">
    <source>
        <dbReference type="Proteomes" id="UP000198932"/>
    </source>
</evidence>
<reference evidence="3" key="1">
    <citation type="submission" date="2016-10" db="EMBL/GenBank/DDBJ databases">
        <authorList>
            <person name="Varghese N."/>
            <person name="Submissions S."/>
        </authorList>
    </citation>
    <scope>NUCLEOTIDE SEQUENCE [LARGE SCALE GENOMIC DNA]</scope>
    <source>
        <strain evidence="3">RD 26</strain>
    </source>
</reference>
<evidence type="ECO:0000313" key="2">
    <source>
        <dbReference type="EMBL" id="SFR36228.1"/>
    </source>
</evidence>
<sequence length="163" mass="16766">MSNRVEDLERQVAELQAAVNGLTEELVEMKERVRQLEDERSVAVEADAAEPNAAEQAAGSEAGAAASETEEPATEEPAAGDAATQAVSGGERTTHSDDHVDVFESVEGSADAAGEDETTADDAGEGDDVVVPEQSATTPDADASTDETDDDDGESSDSDIIVA</sequence>
<feature type="compositionally biased region" description="Low complexity" evidence="1">
    <location>
        <begin position="43"/>
        <end position="67"/>
    </location>
</feature>
<gene>
    <name evidence="2" type="ORF">SAMN04487937_1525</name>
</gene>
<proteinExistence type="predicted"/>
<feature type="region of interest" description="Disordered" evidence="1">
    <location>
        <begin position="34"/>
        <end position="163"/>
    </location>
</feature>
<feature type="compositionally biased region" description="Low complexity" evidence="1">
    <location>
        <begin position="131"/>
        <end position="142"/>
    </location>
</feature>
<dbReference type="Pfam" id="PF24362">
    <property type="entry name" value="DUF7518"/>
    <property type="match status" value="1"/>
</dbReference>
<evidence type="ECO:0000256" key="1">
    <source>
        <dbReference type="SAM" id="MobiDB-lite"/>
    </source>
</evidence>
<organism evidence="2 3">
    <name type="scientific">Halorubrum sodomense</name>
    <dbReference type="NCBI Taxonomy" id="35743"/>
    <lineage>
        <taxon>Archaea</taxon>
        <taxon>Methanobacteriati</taxon>
        <taxon>Methanobacteriota</taxon>
        <taxon>Stenosarchaea group</taxon>
        <taxon>Halobacteria</taxon>
        <taxon>Halobacteriales</taxon>
        <taxon>Haloferacaceae</taxon>
        <taxon>Halorubrum</taxon>
    </lineage>
</organism>
<dbReference type="STRING" id="35743.SAMN04487937_1525"/>
<feature type="compositionally biased region" description="Acidic residues" evidence="1">
    <location>
        <begin position="143"/>
        <end position="157"/>
    </location>
</feature>
<feature type="compositionally biased region" description="Low complexity" evidence="1">
    <location>
        <begin position="75"/>
        <end position="84"/>
    </location>
</feature>
<keyword evidence="3" id="KW-1185">Reference proteome</keyword>
<dbReference type="AlphaFoldDB" id="A0A1I6G226"/>
<dbReference type="Proteomes" id="UP000198932">
    <property type="component" value="Unassembled WGS sequence"/>
</dbReference>
<protein>
    <recommendedName>
        <fullName evidence="4">BZIP transcription factor</fullName>
    </recommendedName>
</protein>